<dbReference type="InterPro" id="IPR015235">
    <property type="entry name" value="DUF1937"/>
</dbReference>
<sequence length="111" mass="12882">MIYIASPYTHEKKEVMQERYEETAKFCAECIKEDFIVFSSVVHWHAIAGKYNLPVDAKFWAKLNIELLRGCDTLWVLKLKGWEDSIGVNSEIFAALALNLDIHYMNPVKED</sequence>
<dbReference type="Pfam" id="PF09152">
    <property type="entry name" value="DUF1937"/>
    <property type="match status" value="1"/>
</dbReference>
<proteinExistence type="predicted"/>
<dbReference type="EMBL" id="MT143988">
    <property type="protein sequence ID" value="QJA45302.1"/>
    <property type="molecule type" value="Genomic_DNA"/>
</dbReference>
<gene>
    <name evidence="2" type="ORF">TM448A00204_0047</name>
    <name evidence="3" type="ORF">TM448B00128_0077</name>
</gene>
<dbReference type="AlphaFoldDB" id="A0A6H1ZCW8"/>
<reference evidence="2" key="1">
    <citation type="submission" date="2020-03" db="EMBL/GenBank/DDBJ databases">
        <title>The deep terrestrial virosphere.</title>
        <authorList>
            <person name="Holmfeldt K."/>
            <person name="Nilsson E."/>
            <person name="Simone D."/>
            <person name="Lopez-Fernandez M."/>
            <person name="Wu X."/>
            <person name="de Brujin I."/>
            <person name="Lundin D."/>
            <person name="Andersson A."/>
            <person name="Bertilsson S."/>
            <person name="Dopson M."/>
        </authorList>
    </citation>
    <scope>NUCLEOTIDE SEQUENCE</scope>
    <source>
        <strain evidence="2">TM448A00204</strain>
        <strain evidence="3">TM448B00128</strain>
    </source>
</reference>
<dbReference type="Gene3D" id="3.40.50.10400">
    <property type="entry name" value="Hypothetical protein PA1492"/>
    <property type="match status" value="1"/>
</dbReference>
<evidence type="ECO:0000313" key="3">
    <source>
        <dbReference type="EMBL" id="QJH93702.1"/>
    </source>
</evidence>
<name>A0A6H1ZCW8_9ZZZZ</name>
<organism evidence="2">
    <name type="scientific">viral metagenome</name>
    <dbReference type="NCBI Taxonomy" id="1070528"/>
    <lineage>
        <taxon>unclassified sequences</taxon>
        <taxon>metagenomes</taxon>
        <taxon>organismal metagenomes</taxon>
    </lineage>
</organism>
<feature type="domain" description="DUF1937" evidence="1">
    <location>
        <begin position="2"/>
        <end position="101"/>
    </location>
</feature>
<evidence type="ECO:0000259" key="1">
    <source>
        <dbReference type="Pfam" id="PF09152"/>
    </source>
</evidence>
<dbReference type="EMBL" id="MT144590">
    <property type="protein sequence ID" value="QJH93702.1"/>
    <property type="molecule type" value="Genomic_DNA"/>
</dbReference>
<dbReference type="SUPFAM" id="SSF52309">
    <property type="entry name" value="N-(deoxy)ribosyltransferase-like"/>
    <property type="match status" value="1"/>
</dbReference>
<evidence type="ECO:0000313" key="2">
    <source>
        <dbReference type="EMBL" id="QJA45302.1"/>
    </source>
</evidence>
<accession>A0A6H1ZCW8</accession>
<protein>
    <recommendedName>
        <fullName evidence="1">DUF1937 domain-containing protein</fullName>
    </recommendedName>
</protein>